<evidence type="ECO:0000256" key="2">
    <source>
        <dbReference type="ARBA" id="ARBA00022695"/>
    </source>
</evidence>
<keyword evidence="6" id="KW-1185">Reference proteome</keyword>
<organism evidence="5 6">
    <name type="scientific">Roseobacter cerasinus</name>
    <dbReference type="NCBI Taxonomy" id="2602289"/>
    <lineage>
        <taxon>Bacteria</taxon>
        <taxon>Pseudomonadati</taxon>
        <taxon>Pseudomonadota</taxon>
        <taxon>Alphaproteobacteria</taxon>
        <taxon>Rhodobacterales</taxon>
        <taxon>Roseobacteraceae</taxon>
        <taxon>Roseobacter</taxon>
    </lineage>
</organism>
<dbReference type="OrthoDB" id="9788272at2"/>
<dbReference type="InterPro" id="IPR029044">
    <property type="entry name" value="Nucleotide-diphossugar_trans"/>
</dbReference>
<feature type="domain" description="MobA-like NTP transferase" evidence="4">
    <location>
        <begin position="10"/>
        <end position="135"/>
    </location>
</feature>
<dbReference type="EMBL" id="BLIV01000002">
    <property type="protein sequence ID" value="GFE49374.1"/>
    <property type="molecule type" value="Genomic_DNA"/>
</dbReference>
<proteinExistence type="predicted"/>
<evidence type="ECO:0000259" key="4">
    <source>
        <dbReference type="Pfam" id="PF12804"/>
    </source>
</evidence>
<dbReference type="Proteomes" id="UP000436522">
    <property type="component" value="Unassembled WGS sequence"/>
</dbReference>
<dbReference type="SUPFAM" id="SSF53448">
    <property type="entry name" value="Nucleotide-diphospho-sugar transferases"/>
    <property type="match status" value="1"/>
</dbReference>
<dbReference type="AlphaFoldDB" id="A0A640VP14"/>
<dbReference type="GO" id="GO:0016779">
    <property type="term" value="F:nucleotidyltransferase activity"/>
    <property type="evidence" value="ECO:0007669"/>
    <property type="project" value="UniProtKB-KW"/>
</dbReference>
<dbReference type="PANTHER" id="PTHR43584:SF8">
    <property type="entry name" value="N-ACETYLMURAMATE ALPHA-1-PHOSPHATE URIDYLYLTRANSFERASE"/>
    <property type="match status" value="1"/>
</dbReference>
<sequence>MRDLPQSLMLFAAGFGTRMRPLTDDRPKPMIEVAGRPLIDHALERITGIAPDRVVANLHYKPAALEAHLRARGVTTLLEMPDILDTGGGLRNALPLLGDGPVFTMNPDVIWRGPNPLDVLRAAWDPTRMDALLICVPVAQTHCYDGAGDFALGEAGTLRRGAGHVYGGTQIIKTNRLQDIDEAAFSLNRIWDLMGQDRRLFGVPYPGKWCDVGQPAGIAKAEALLARRDV</sequence>
<accession>A0A640VP14</accession>
<reference evidence="5 6" key="1">
    <citation type="submission" date="2019-12" db="EMBL/GenBank/DDBJ databases">
        <title>Roseobacter cerasinus sp. nov., isolated from seawater around aquaculture.</title>
        <authorList>
            <person name="Muramatsu S."/>
            <person name="Takabe Y."/>
            <person name="Mori K."/>
            <person name="Takaichi S."/>
            <person name="Hanada S."/>
        </authorList>
    </citation>
    <scope>NUCLEOTIDE SEQUENCE [LARGE SCALE GENOMIC DNA]</scope>
    <source>
        <strain evidence="5 6">AI77</strain>
    </source>
</reference>
<comment type="caution">
    <text evidence="5">The sequence shown here is derived from an EMBL/GenBank/DDBJ whole genome shotgun (WGS) entry which is preliminary data.</text>
</comment>
<dbReference type="PANTHER" id="PTHR43584">
    <property type="entry name" value="NUCLEOTIDYL TRANSFERASE"/>
    <property type="match status" value="1"/>
</dbReference>
<dbReference type="RefSeq" id="WP_159975247.1">
    <property type="nucleotide sequence ID" value="NZ_BLIV01000002.1"/>
</dbReference>
<dbReference type="InterPro" id="IPR025877">
    <property type="entry name" value="MobA-like_NTP_Trfase"/>
</dbReference>
<dbReference type="Pfam" id="PF12804">
    <property type="entry name" value="NTP_transf_3"/>
    <property type="match status" value="1"/>
</dbReference>
<gene>
    <name evidence="5" type="ORF">So717_11270</name>
</gene>
<protein>
    <submittedName>
        <fullName evidence="5">Nucleotidyltransferase</fullName>
    </submittedName>
</protein>
<dbReference type="CDD" id="cd06422">
    <property type="entry name" value="NTP_transferase_like_1"/>
    <property type="match status" value="1"/>
</dbReference>
<name>A0A640VP14_9RHOB</name>
<evidence type="ECO:0000256" key="1">
    <source>
        <dbReference type="ARBA" id="ARBA00022679"/>
    </source>
</evidence>
<dbReference type="Gene3D" id="3.90.550.10">
    <property type="entry name" value="Spore Coat Polysaccharide Biosynthesis Protein SpsA, Chain A"/>
    <property type="match status" value="1"/>
</dbReference>
<keyword evidence="2" id="KW-0548">Nucleotidyltransferase</keyword>
<dbReference type="InterPro" id="IPR050065">
    <property type="entry name" value="GlmU-like"/>
</dbReference>
<keyword evidence="3" id="KW-0460">Magnesium</keyword>
<evidence type="ECO:0000313" key="5">
    <source>
        <dbReference type="EMBL" id="GFE49374.1"/>
    </source>
</evidence>
<evidence type="ECO:0000313" key="6">
    <source>
        <dbReference type="Proteomes" id="UP000436522"/>
    </source>
</evidence>
<keyword evidence="1 5" id="KW-0808">Transferase</keyword>
<evidence type="ECO:0000256" key="3">
    <source>
        <dbReference type="ARBA" id="ARBA00022842"/>
    </source>
</evidence>